<dbReference type="InterPro" id="IPR000182">
    <property type="entry name" value="GNAT_dom"/>
</dbReference>
<gene>
    <name evidence="2" type="ORF">R8Z52_22080</name>
</gene>
<dbReference type="PROSITE" id="PS51186">
    <property type="entry name" value="GNAT"/>
    <property type="match status" value="1"/>
</dbReference>
<dbReference type="Proteomes" id="UP001304071">
    <property type="component" value="Chromosome 2"/>
</dbReference>
<protein>
    <submittedName>
        <fullName evidence="2">GNAT family N-acetyltransferase</fullName>
    </submittedName>
</protein>
<dbReference type="EMBL" id="CP138204">
    <property type="protein sequence ID" value="WPC75615.1"/>
    <property type="molecule type" value="Genomic_DNA"/>
</dbReference>
<organism evidence="2 3">
    <name type="scientific">Vibrio porteresiae DSM 19223</name>
    <dbReference type="NCBI Taxonomy" id="1123496"/>
    <lineage>
        <taxon>Bacteria</taxon>
        <taxon>Pseudomonadati</taxon>
        <taxon>Pseudomonadota</taxon>
        <taxon>Gammaproteobacteria</taxon>
        <taxon>Vibrionales</taxon>
        <taxon>Vibrionaceae</taxon>
        <taxon>Vibrio</taxon>
    </lineage>
</organism>
<accession>A0ABZ0QII4</accession>
<sequence>MSYIVDVSPSEQDIAEIHAALIEFNRPHLEGISHDPLACYYLVDDVKKAGVIANVRGHWLLLKFFWVAEELRGKGIGAQLLAKLERQAKEMGCRMALVDTLSFQAKPFYEKQGYECQMVLENYPIDTSLYYLTKSLS</sequence>
<evidence type="ECO:0000259" key="1">
    <source>
        <dbReference type="PROSITE" id="PS51186"/>
    </source>
</evidence>
<dbReference type="Pfam" id="PF00583">
    <property type="entry name" value="Acetyltransf_1"/>
    <property type="match status" value="1"/>
</dbReference>
<dbReference type="RefSeq" id="WP_261897596.1">
    <property type="nucleotide sequence ID" value="NZ_AP024896.1"/>
</dbReference>
<proteinExistence type="predicted"/>
<dbReference type="CDD" id="cd04301">
    <property type="entry name" value="NAT_SF"/>
    <property type="match status" value="1"/>
</dbReference>
<evidence type="ECO:0000313" key="2">
    <source>
        <dbReference type="EMBL" id="WPC75615.1"/>
    </source>
</evidence>
<reference evidence="2 3" key="1">
    <citation type="submission" date="2023-11" db="EMBL/GenBank/DDBJ databases">
        <title>Plant-associative lifestyle of Vibrio porteresiae and its evolutionary dynamics.</title>
        <authorList>
            <person name="Rameshkumar N."/>
            <person name="Kirti K."/>
        </authorList>
    </citation>
    <scope>NUCLEOTIDE SEQUENCE [LARGE SCALE GENOMIC DNA]</scope>
    <source>
        <strain evidence="2 3">MSSRF30</strain>
    </source>
</reference>
<keyword evidence="3" id="KW-1185">Reference proteome</keyword>
<dbReference type="Gene3D" id="3.40.630.30">
    <property type="match status" value="1"/>
</dbReference>
<evidence type="ECO:0000313" key="3">
    <source>
        <dbReference type="Proteomes" id="UP001304071"/>
    </source>
</evidence>
<name>A0ABZ0QII4_9VIBR</name>
<dbReference type="InterPro" id="IPR016181">
    <property type="entry name" value="Acyl_CoA_acyltransferase"/>
</dbReference>
<feature type="domain" description="N-acetyltransferase" evidence="1">
    <location>
        <begin position="5"/>
        <end position="137"/>
    </location>
</feature>
<dbReference type="SUPFAM" id="SSF55729">
    <property type="entry name" value="Acyl-CoA N-acyltransferases (Nat)"/>
    <property type="match status" value="1"/>
</dbReference>